<reference evidence="2" key="1">
    <citation type="journal article" date="2014" name="Int. J. Syst. Evol. Microbiol.">
        <title>Complete genome sequence of Corynebacterium casei LMG S-19264T (=DSM 44701T), isolated from a smear-ripened cheese.</title>
        <authorList>
            <consortium name="US DOE Joint Genome Institute (JGI-PGF)"/>
            <person name="Walter F."/>
            <person name="Albersmeier A."/>
            <person name="Kalinowski J."/>
            <person name="Ruckert C."/>
        </authorList>
    </citation>
    <scope>NUCLEOTIDE SEQUENCE</scope>
    <source>
        <strain evidence="2">JCM 3086</strain>
    </source>
</reference>
<dbReference type="EMBL" id="BMQA01000067">
    <property type="protein sequence ID" value="GGJ61278.1"/>
    <property type="molecule type" value="Genomic_DNA"/>
</dbReference>
<proteinExistence type="predicted"/>
<feature type="compositionally biased region" description="Basic and acidic residues" evidence="1">
    <location>
        <begin position="28"/>
        <end position="40"/>
    </location>
</feature>
<name>A0A917UIR2_9ACTN</name>
<organism evidence="2 3">
    <name type="scientific">Streptomyces brasiliensis</name>
    <dbReference type="NCBI Taxonomy" id="1954"/>
    <lineage>
        <taxon>Bacteria</taxon>
        <taxon>Bacillati</taxon>
        <taxon>Actinomycetota</taxon>
        <taxon>Actinomycetes</taxon>
        <taxon>Kitasatosporales</taxon>
        <taxon>Streptomycetaceae</taxon>
        <taxon>Streptomyces</taxon>
    </lineage>
</organism>
<protein>
    <submittedName>
        <fullName evidence="2">Uncharacterized protein</fullName>
    </submittedName>
</protein>
<dbReference type="Proteomes" id="UP000657574">
    <property type="component" value="Unassembled WGS sequence"/>
</dbReference>
<evidence type="ECO:0000313" key="2">
    <source>
        <dbReference type="EMBL" id="GGJ61278.1"/>
    </source>
</evidence>
<comment type="caution">
    <text evidence="2">The sequence shown here is derived from an EMBL/GenBank/DDBJ whole genome shotgun (WGS) entry which is preliminary data.</text>
</comment>
<reference evidence="2" key="2">
    <citation type="submission" date="2020-09" db="EMBL/GenBank/DDBJ databases">
        <authorList>
            <person name="Sun Q."/>
            <person name="Ohkuma M."/>
        </authorList>
    </citation>
    <scope>NUCLEOTIDE SEQUENCE</scope>
    <source>
        <strain evidence="2">JCM 3086</strain>
    </source>
</reference>
<gene>
    <name evidence="2" type="ORF">GCM10010121_084780</name>
</gene>
<sequence length="106" mass="10815">MCRDLAALEARFPGLPPALLSAATAEGVGEHVTESAEEARPGTSPAGTQVGDGIRQRLNTLCLNAVSAVWSWARRHMTVRFRGACAGAGQALNTGSDCAAGAAPLV</sequence>
<feature type="region of interest" description="Disordered" evidence="1">
    <location>
        <begin position="26"/>
        <end position="51"/>
    </location>
</feature>
<dbReference type="AlphaFoldDB" id="A0A917UIR2"/>
<accession>A0A917UIR2</accession>
<evidence type="ECO:0000313" key="3">
    <source>
        <dbReference type="Proteomes" id="UP000657574"/>
    </source>
</evidence>
<keyword evidence="3" id="KW-1185">Reference proteome</keyword>
<evidence type="ECO:0000256" key="1">
    <source>
        <dbReference type="SAM" id="MobiDB-lite"/>
    </source>
</evidence>